<accession>A0A9X5E0Y4</accession>
<dbReference type="OrthoDB" id="428042at2"/>
<feature type="compositionally biased region" description="Polar residues" evidence="1">
    <location>
        <begin position="162"/>
        <end position="173"/>
    </location>
</feature>
<evidence type="ECO:0000313" key="3">
    <source>
        <dbReference type="Proteomes" id="UP000031532"/>
    </source>
</evidence>
<protein>
    <submittedName>
        <fullName evidence="2">Uncharacterized protein</fullName>
    </submittedName>
</protein>
<evidence type="ECO:0000256" key="1">
    <source>
        <dbReference type="SAM" id="MobiDB-lite"/>
    </source>
</evidence>
<sequence>MRNRNVLLCQSVQQFLHSCNWDGQELEDADYPQHQLSEEFLSSWECLTVQQFLRLCGWEGEQQPVKNDSPIPTPLQHQSPQQHFTPIANPHAAWLRLSVKKFFSHCNWQGRPVEDVNWGQLDPYARMKQRVKDCFGYLPWEGNPEIGTLPRSATKLPPSLTPEPTFSDLSDLF</sequence>
<reference evidence="2 3" key="1">
    <citation type="journal article" date="2015" name="Genome Announc.">
        <title>Draft Genome Sequence of the Terrestrial Cyanobacterium Scytonema millei VB511283, Isolated from Eastern India.</title>
        <authorList>
            <person name="Sen D."/>
            <person name="Chandrababunaidu M.M."/>
            <person name="Singh D."/>
            <person name="Sanghi N."/>
            <person name="Ghorai A."/>
            <person name="Mishra G.P."/>
            <person name="Madduluri M."/>
            <person name="Adhikary S.P."/>
            <person name="Tripathy S."/>
        </authorList>
    </citation>
    <scope>NUCLEOTIDE SEQUENCE [LARGE SCALE GENOMIC DNA]</scope>
    <source>
        <strain evidence="2 3">VB511283</strain>
    </source>
</reference>
<evidence type="ECO:0000313" key="2">
    <source>
        <dbReference type="EMBL" id="NHC33410.1"/>
    </source>
</evidence>
<name>A0A9X5E0Y4_9CYAN</name>
<organism evidence="2 3">
    <name type="scientific">Scytonema millei VB511283</name>
    <dbReference type="NCBI Taxonomy" id="1245923"/>
    <lineage>
        <taxon>Bacteria</taxon>
        <taxon>Bacillati</taxon>
        <taxon>Cyanobacteriota</taxon>
        <taxon>Cyanophyceae</taxon>
        <taxon>Nostocales</taxon>
        <taxon>Scytonemataceae</taxon>
        <taxon>Scytonema</taxon>
    </lineage>
</organism>
<dbReference type="Proteomes" id="UP000031532">
    <property type="component" value="Unassembled WGS sequence"/>
</dbReference>
<gene>
    <name evidence="2" type="ORF">QH73_0001805</name>
</gene>
<proteinExistence type="predicted"/>
<dbReference type="EMBL" id="JTJC03000001">
    <property type="protein sequence ID" value="NHC33410.1"/>
    <property type="molecule type" value="Genomic_DNA"/>
</dbReference>
<keyword evidence="3" id="KW-1185">Reference proteome</keyword>
<dbReference type="RefSeq" id="WP_039715002.1">
    <property type="nucleotide sequence ID" value="NZ_JTJC03000001.1"/>
</dbReference>
<feature type="region of interest" description="Disordered" evidence="1">
    <location>
        <begin position="149"/>
        <end position="173"/>
    </location>
</feature>
<dbReference type="AlphaFoldDB" id="A0A9X5E0Y4"/>
<comment type="caution">
    <text evidence="2">The sequence shown here is derived from an EMBL/GenBank/DDBJ whole genome shotgun (WGS) entry which is preliminary data.</text>
</comment>